<organism evidence="1 2">
    <name type="scientific">Flavobacterium okayamense</name>
    <dbReference type="NCBI Taxonomy" id="2830782"/>
    <lineage>
        <taxon>Bacteria</taxon>
        <taxon>Pseudomonadati</taxon>
        <taxon>Bacteroidota</taxon>
        <taxon>Flavobacteriia</taxon>
        <taxon>Flavobacteriales</taxon>
        <taxon>Flavobacteriaceae</taxon>
        <taxon>Flavobacterium</taxon>
    </lineage>
</organism>
<dbReference type="RefSeq" id="WP_221258766.1">
    <property type="nucleotide sequence ID" value="NZ_AP024749.1"/>
</dbReference>
<accession>A0ABN6HZB8</accession>
<evidence type="ECO:0000313" key="1">
    <source>
        <dbReference type="EMBL" id="BCY29700.1"/>
    </source>
</evidence>
<gene>
    <name evidence="1" type="ORF">KK2020170_25680</name>
</gene>
<protein>
    <recommendedName>
        <fullName evidence="3">Tetratricopeptide repeat-containing protein</fullName>
    </recommendedName>
</protein>
<reference evidence="1 2" key="1">
    <citation type="submission" date="2021-06" db="EMBL/GenBank/DDBJ databases">
        <title>Whole genome sequences of Flavobacterium sp. KK2020170 and assembly.</title>
        <authorList>
            <person name="Kitahara K."/>
            <person name="Miyoshi S."/>
            <person name="Uesaka K."/>
        </authorList>
    </citation>
    <scope>NUCLEOTIDE SEQUENCE [LARGE SCALE GENOMIC DNA]</scope>
    <source>
        <strain evidence="1 2">KK2020170</strain>
    </source>
</reference>
<name>A0ABN6HZB8_9FLAO</name>
<proteinExistence type="predicted"/>
<evidence type="ECO:0000313" key="2">
    <source>
        <dbReference type="Proteomes" id="UP000825258"/>
    </source>
</evidence>
<dbReference type="Proteomes" id="UP000825258">
    <property type="component" value="Chromosome"/>
</dbReference>
<dbReference type="EMBL" id="AP024749">
    <property type="protein sequence ID" value="BCY29700.1"/>
    <property type="molecule type" value="Genomic_DNA"/>
</dbReference>
<evidence type="ECO:0008006" key="3">
    <source>
        <dbReference type="Google" id="ProtNLM"/>
    </source>
</evidence>
<keyword evidence="2" id="KW-1185">Reference proteome</keyword>
<sequence>MKFKVLFFLFITLIGFSQTKKVNEEYDYINNYYQYVYQAQYEYLLENYQNAYDLLKTAESNCPLLKQKEINEPAVLAECALRLNKPEEAVHYIEILVRDYGVNFERIKKSPLYKDKNIQNKRYWRKLERKATKYHRSYLKQVDLDLRNEIFKMREEDQEPRINRDSERVKIVDSINDLKLRKIVSDCDCFPDEMFSQFGNSTIDDQFLNFTFFAFHINRDRSQYWKPIFLDLIRRGRAPAEIYGSLVDSNLRINGVYDYAIYNNIGPEQINDFENLDKRRIAVGLPPLQLKKDVQELIKKKYNIK</sequence>